<proteinExistence type="predicted"/>
<protein>
    <submittedName>
        <fullName evidence="1">Uncharacterized protein</fullName>
    </submittedName>
</protein>
<evidence type="ECO:0000313" key="1">
    <source>
        <dbReference type="EMBL" id="MPL75137.1"/>
    </source>
</evidence>
<reference evidence="1" key="1">
    <citation type="submission" date="2019-08" db="EMBL/GenBank/DDBJ databases">
        <authorList>
            <person name="Kucharzyk K."/>
            <person name="Murdoch R.W."/>
            <person name="Higgins S."/>
            <person name="Loffler F."/>
        </authorList>
    </citation>
    <scope>NUCLEOTIDE SEQUENCE</scope>
</reference>
<gene>
    <name evidence="1" type="ORF">SDC9_20958</name>
</gene>
<organism evidence="1">
    <name type="scientific">bioreactor metagenome</name>
    <dbReference type="NCBI Taxonomy" id="1076179"/>
    <lineage>
        <taxon>unclassified sequences</taxon>
        <taxon>metagenomes</taxon>
        <taxon>ecological metagenomes</taxon>
    </lineage>
</organism>
<dbReference type="EMBL" id="VSSQ01000085">
    <property type="protein sequence ID" value="MPL75137.1"/>
    <property type="molecule type" value="Genomic_DNA"/>
</dbReference>
<name>A0A644U864_9ZZZZ</name>
<dbReference type="AlphaFoldDB" id="A0A644U864"/>
<comment type="caution">
    <text evidence="1">The sequence shown here is derived from an EMBL/GenBank/DDBJ whole genome shotgun (WGS) entry which is preliminary data.</text>
</comment>
<sequence length="160" mass="18738">MKINLTKKEYETLLDVLYIADWVTRAHEEEASPALSHFKEFEQRIMSLAGEYGLDDCVDRNKETGLYYLTKQHLNGSDVTAKIENFENATFWEELLERLARRDFIRHYGEAAILKMPVSERFEKEMKFFEKYDKEFGINGLDNLVALGLATQQDDEKLTN</sequence>
<accession>A0A644U864</accession>